<reference evidence="11 12" key="1">
    <citation type="journal article" date="2005" name="Nucleic Acids Res.">
        <title>Genomic blueprint of Hahella chejuensis, a marine microbe producing an algicidal agent.</title>
        <authorList>
            <person name="Jeong H."/>
            <person name="Yim J.H."/>
            <person name="Lee C."/>
            <person name="Choi S.-H."/>
            <person name="Park Y.K."/>
            <person name="Yoon S.H."/>
            <person name="Hur C.-G."/>
            <person name="Kang H.-Y."/>
            <person name="Kim D."/>
            <person name="Lee H.H."/>
            <person name="Park K.H."/>
            <person name="Park S.-H."/>
            <person name="Park H.-S."/>
            <person name="Lee H.K."/>
            <person name="Oh T.K."/>
            <person name="Kim J.F."/>
        </authorList>
    </citation>
    <scope>NUCLEOTIDE SEQUENCE [LARGE SCALE GENOMIC DNA]</scope>
    <source>
        <strain evidence="11 12">KCTC 2396</strain>
    </source>
</reference>
<gene>
    <name evidence="8" type="primary">rnr</name>
    <name evidence="11" type="synonym">rnr2</name>
    <name evidence="11" type="ordered locus">HCH_05573</name>
</gene>
<comment type="subcellular location">
    <subcellularLocation>
        <location evidence="2 8">Cytoplasm</location>
    </subcellularLocation>
</comment>
<evidence type="ECO:0000313" key="12">
    <source>
        <dbReference type="Proteomes" id="UP000000238"/>
    </source>
</evidence>
<dbReference type="Pfam" id="PF08206">
    <property type="entry name" value="OB_RNB"/>
    <property type="match status" value="1"/>
</dbReference>
<keyword evidence="4 8" id="KW-0540">Nuclease</keyword>
<name>Q2SAU1_HAHCH</name>
<evidence type="ECO:0000256" key="2">
    <source>
        <dbReference type="ARBA" id="ARBA00004496"/>
    </source>
</evidence>
<dbReference type="GO" id="GO:0006402">
    <property type="term" value="P:mRNA catabolic process"/>
    <property type="evidence" value="ECO:0007669"/>
    <property type="project" value="TreeGrafter"/>
</dbReference>
<dbReference type="Pfam" id="PF00575">
    <property type="entry name" value="S1"/>
    <property type="match status" value="1"/>
</dbReference>
<dbReference type="Pfam" id="PF08461">
    <property type="entry name" value="WHD_RNase_R"/>
    <property type="match status" value="1"/>
</dbReference>
<feature type="domain" description="S1 motif" evidence="10">
    <location>
        <begin position="674"/>
        <end position="755"/>
    </location>
</feature>
<dbReference type="InterPro" id="IPR013223">
    <property type="entry name" value="RNase_B_OB_dom"/>
</dbReference>
<keyword evidence="5 8" id="KW-0378">Hydrolase</keyword>
<dbReference type="EC" id="3.1.13.1" evidence="8"/>
<comment type="function">
    <text evidence="8">3'-5' exoribonuclease that releases 5'-nucleoside monophosphates and is involved in maturation of structured RNAs.</text>
</comment>
<dbReference type="PANTHER" id="PTHR23355">
    <property type="entry name" value="RIBONUCLEASE"/>
    <property type="match status" value="1"/>
</dbReference>
<evidence type="ECO:0000256" key="9">
    <source>
        <dbReference type="SAM" id="MobiDB-lite"/>
    </source>
</evidence>
<dbReference type="SMART" id="SM00357">
    <property type="entry name" value="CSP"/>
    <property type="match status" value="1"/>
</dbReference>
<evidence type="ECO:0000256" key="3">
    <source>
        <dbReference type="ARBA" id="ARBA00022490"/>
    </source>
</evidence>
<dbReference type="Proteomes" id="UP000000238">
    <property type="component" value="Chromosome"/>
</dbReference>
<evidence type="ECO:0000256" key="8">
    <source>
        <dbReference type="HAMAP-Rule" id="MF_01895"/>
    </source>
</evidence>
<dbReference type="InterPro" id="IPR050180">
    <property type="entry name" value="RNR_Ribonuclease"/>
</dbReference>
<dbReference type="GO" id="GO:0005829">
    <property type="term" value="C:cytosol"/>
    <property type="evidence" value="ECO:0007669"/>
    <property type="project" value="UniProtKB-ARBA"/>
</dbReference>
<organism evidence="11 12">
    <name type="scientific">Hahella chejuensis (strain KCTC 2396)</name>
    <dbReference type="NCBI Taxonomy" id="349521"/>
    <lineage>
        <taxon>Bacteria</taxon>
        <taxon>Pseudomonadati</taxon>
        <taxon>Pseudomonadota</taxon>
        <taxon>Gammaproteobacteria</taxon>
        <taxon>Oceanospirillales</taxon>
        <taxon>Hahellaceae</taxon>
        <taxon>Hahella</taxon>
    </lineage>
</organism>
<evidence type="ECO:0000259" key="10">
    <source>
        <dbReference type="PROSITE" id="PS50126"/>
    </source>
</evidence>
<evidence type="ECO:0000256" key="1">
    <source>
        <dbReference type="ARBA" id="ARBA00001849"/>
    </source>
</evidence>
<dbReference type="InterPro" id="IPR013668">
    <property type="entry name" value="RNase_R_HTH_12"/>
</dbReference>
<evidence type="ECO:0000256" key="5">
    <source>
        <dbReference type="ARBA" id="ARBA00022801"/>
    </source>
</evidence>
<comment type="similarity">
    <text evidence="8">Belongs to the RNR ribonuclease family. RNase R subfamily.</text>
</comment>
<dbReference type="NCBIfam" id="TIGR02063">
    <property type="entry name" value="RNase_R"/>
    <property type="match status" value="1"/>
</dbReference>
<keyword evidence="3 8" id="KW-0963">Cytoplasm</keyword>
<dbReference type="RefSeq" id="WP_011399296.1">
    <property type="nucleotide sequence ID" value="NC_007645.1"/>
</dbReference>
<sequence>MSTASITAISAHDAQKYDNPIPNREFILNVLNQQGGRLNREQLAERLKLSSEQDLEALRRRLRAMERDGQIMFDRGDYTPIKSSELICGRVIGRREGHGFLARDEGGDDLVLNKSQMRKALDGDRVQVRISGVDHRGRQEAQIVSVLERNTTQLVGRLKHESGVYTLVPDNDRICNEIIITPESVGDAADGQYVVVNIVKYARNRSPMLTDVAEVLGDAMAPGMEIDVAIRNHDIPFIWPNDAVQAAKQLGAAVSDEDKLHRYDLRSVPLVTIDGEDSMDFDDALFCQPRSNGGWRLFVAIADVSHYVTPGSPLDLEAQKRGTSVYFPGRVEPMLPEALSNGLCSLNPNVDRLAMICEMFIDSAGNLGKFQFYEGIMRSHARLTYTEVGALLEQPESRLGQQVQQRYSDLVPHLQALHQLYGALRQARSKRGAIDFETTESKFQFDDQRKIRRIDPVVRNDAHKLVEECMLCANVATARFLQKLKLPALYRVHQGPLQKKLENLRAFLGELGLSLGGGKQPTSTHYRRLLNSISERPDAEVIQSIMLRSLSQAEYSPDNQGHFGLAYSAYAHFTSPIRRYPDLLTHRAIRSVIRGNESGGKFKRAFKSITGLGADPVRRVDSAASLTPSQSYPYKTEDMVKLGEQCSLASRRADMASWDVEAWLKCEYMQDRIGDTFAGTVCGVTNFGLFVELKGVMVEGLIHVSALEGDYYQFDAAKQRLTGERSKKSYGLGDAIQVRVVRVDLEQRKIELEMDGRGQAPGNGKNASGSRRRSNDKSPGRRSGKPKSSGRYANKKPAVAESAH</sequence>
<dbReference type="SMART" id="SM00955">
    <property type="entry name" value="RNB"/>
    <property type="match status" value="1"/>
</dbReference>
<dbReference type="GO" id="GO:0003723">
    <property type="term" value="F:RNA binding"/>
    <property type="evidence" value="ECO:0007669"/>
    <property type="project" value="UniProtKB-UniRule"/>
</dbReference>
<evidence type="ECO:0000256" key="6">
    <source>
        <dbReference type="ARBA" id="ARBA00022839"/>
    </source>
</evidence>
<dbReference type="PROSITE" id="PS50126">
    <property type="entry name" value="S1"/>
    <property type="match status" value="1"/>
</dbReference>
<feature type="region of interest" description="Disordered" evidence="9">
    <location>
        <begin position="752"/>
        <end position="804"/>
    </location>
</feature>
<dbReference type="HOGENOM" id="CLU_002333_7_0_6"/>
<dbReference type="InterPro" id="IPR004476">
    <property type="entry name" value="RNase_II/RNase_R"/>
</dbReference>
<dbReference type="InterPro" id="IPR040476">
    <property type="entry name" value="CSD2"/>
</dbReference>
<keyword evidence="6 8" id="KW-0269">Exonuclease</keyword>
<dbReference type="NCBIfam" id="TIGR00358">
    <property type="entry name" value="3_prime_RNase"/>
    <property type="match status" value="1"/>
</dbReference>
<evidence type="ECO:0000313" key="11">
    <source>
        <dbReference type="EMBL" id="ABC32233.1"/>
    </source>
</evidence>
<protein>
    <recommendedName>
        <fullName evidence="8">Ribonuclease R</fullName>
        <shortName evidence="8">RNase R</shortName>
        <ecNumber evidence="8">3.1.13.1</ecNumber>
    </recommendedName>
</protein>
<evidence type="ECO:0000256" key="7">
    <source>
        <dbReference type="ARBA" id="ARBA00022884"/>
    </source>
</evidence>
<dbReference type="Pfam" id="PF17876">
    <property type="entry name" value="CSD2"/>
    <property type="match status" value="1"/>
</dbReference>
<dbReference type="HAMAP" id="MF_01895">
    <property type="entry name" value="RNase_R"/>
    <property type="match status" value="1"/>
</dbReference>
<dbReference type="KEGG" id="hch:HCH_05573"/>
<dbReference type="GO" id="GO:0008859">
    <property type="term" value="F:exoribonuclease II activity"/>
    <property type="evidence" value="ECO:0007669"/>
    <property type="project" value="UniProtKB-UniRule"/>
</dbReference>
<proteinExistence type="inferred from homology"/>
<dbReference type="SMART" id="SM00316">
    <property type="entry name" value="S1"/>
    <property type="match status" value="1"/>
</dbReference>
<dbReference type="SUPFAM" id="SSF50249">
    <property type="entry name" value="Nucleic acid-binding proteins"/>
    <property type="match status" value="4"/>
</dbReference>
<dbReference type="PROSITE" id="PS01175">
    <property type="entry name" value="RIBONUCLEASE_II"/>
    <property type="match status" value="1"/>
</dbReference>
<dbReference type="InterPro" id="IPR022966">
    <property type="entry name" value="RNase_II/R_CS"/>
</dbReference>
<dbReference type="EMBL" id="CP000155">
    <property type="protein sequence ID" value="ABC32233.1"/>
    <property type="molecule type" value="Genomic_DNA"/>
</dbReference>
<dbReference type="InterPro" id="IPR003029">
    <property type="entry name" value="S1_domain"/>
</dbReference>
<evidence type="ECO:0000256" key="4">
    <source>
        <dbReference type="ARBA" id="ARBA00022722"/>
    </source>
</evidence>
<dbReference type="STRING" id="349521.HCH_05573"/>
<dbReference type="Gene3D" id="2.40.50.140">
    <property type="entry name" value="Nucleic acid-binding proteins"/>
    <property type="match status" value="2"/>
</dbReference>
<dbReference type="InterPro" id="IPR011129">
    <property type="entry name" value="CSD"/>
</dbReference>
<comment type="catalytic activity">
    <reaction evidence="1 8">
        <text>Exonucleolytic cleavage in the 3'- to 5'-direction to yield nucleoside 5'-phosphates.</text>
        <dbReference type="EC" id="3.1.13.1"/>
    </reaction>
</comment>
<dbReference type="InterPro" id="IPR012340">
    <property type="entry name" value="NA-bd_OB-fold"/>
</dbReference>
<dbReference type="InterPro" id="IPR001900">
    <property type="entry name" value="RNase_II/R"/>
</dbReference>
<dbReference type="OrthoDB" id="9764149at2"/>
<dbReference type="Pfam" id="PF00773">
    <property type="entry name" value="RNB"/>
    <property type="match status" value="1"/>
</dbReference>
<keyword evidence="7 8" id="KW-0694">RNA-binding</keyword>
<dbReference type="AlphaFoldDB" id="Q2SAU1"/>
<dbReference type="InterPro" id="IPR011805">
    <property type="entry name" value="RNase_R"/>
</dbReference>
<dbReference type="CDD" id="cd04471">
    <property type="entry name" value="S1_RNase_R"/>
    <property type="match status" value="1"/>
</dbReference>
<accession>Q2SAU1</accession>
<keyword evidence="12" id="KW-1185">Reference proteome</keyword>
<dbReference type="eggNOG" id="COG0557">
    <property type="taxonomic scope" value="Bacteria"/>
</dbReference>
<dbReference type="PANTHER" id="PTHR23355:SF9">
    <property type="entry name" value="DIS3-LIKE EXONUCLEASE 2"/>
    <property type="match status" value="1"/>
</dbReference>